<dbReference type="PANTHER" id="PTHR18964:SF169">
    <property type="entry name" value="N-ACETYLMANNOSAMINE KINASE"/>
    <property type="match status" value="1"/>
</dbReference>
<dbReference type="RefSeq" id="WP_087104221.1">
    <property type="nucleotide sequence ID" value="NZ_FWFG01000068.1"/>
</dbReference>
<reference evidence="2 3" key="1">
    <citation type="submission" date="2017-02" db="EMBL/GenBank/DDBJ databases">
        <authorList>
            <person name="Peterson S.W."/>
        </authorList>
    </citation>
    <scope>NUCLEOTIDE SEQUENCE [LARGE SCALE GENOMIC DNA]</scope>
    <source>
        <strain evidence="2 3">CIP104813</strain>
    </source>
</reference>
<evidence type="ECO:0000256" key="1">
    <source>
        <dbReference type="ARBA" id="ARBA00006479"/>
    </source>
</evidence>
<accession>A0A1X6X1A7</accession>
<organism evidence="2 3">
    <name type="scientific">Brachybacterium nesterenkovii</name>
    <dbReference type="NCBI Taxonomy" id="47847"/>
    <lineage>
        <taxon>Bacteria</taxon>
        <taxon>Bacillati</taxon>
        <taxon>Actinomycetota</taxon>
        <taxon>Actinomycetes</taxon>
        <taxon>Micrococcales</taxon>
        <taxon>Dermabacteraceae</taxon>
        <taxon>Brachybacterium</taxon>
    </lineage>
</organism>
<dbReference type="EMBL" id="FWFG01000068">
    <property type="protein sequence ID" value="SLM92305.1"/>
    <property type="molecule type" value="Genomic_DNA"/>
</dbReference>
<dbReference type="SUPFAM" id="SSF53067">
    <property type="entry name" value="Actin-like ATPase domain"/>
    <property type="match status" value="1"/>
</dbReference>
<dbReference type="InterPro" id="IPR043129">
    <property type="entry name" value="ATPase_NBD"/>
</dbReference>
<name>A0A1X6X1A7_9MICO</name>
<proteinExistence type="inferred from homology"/>
<keyword evidence="3" id="KW-1185">Reference proteome</keyword>
<dbReference type="AlphaFoldDB" id="A0A1X6X1A7"/>
<dbReference type="Proteomes" id="UP000195981">
    <property type="component" value="Unassembled WGS sequence"/>
</dbReference>
<dbReference type="Pfam" id="PF00480">
    <property type="entry name" value="ROK"/>
    <property type="match status" value="1"/>
</dbReference>
<dbReference type="OrthoDB" id="8772678at2"/>
<dbReference type="Gene3D" id="3.30.420.40">
    <property type="match status" value="2"/>
</dbReference>
<gene>
    <name evidence="2" type="ORF">FM110_07880</name>
</gene>
<dbReference type="InterPro" id="IPR000600">
    <property type="entry name" value="ROK"/>
</dbReference>
<comment type="similarity">
    <text evidence="1">Belongs to the ROK (NagC/XylR) family.</text>
</comment>
<evidence type="ECO:0000313" key="2">
    <source>
        <dbReference type="EMBL" id="SLM92305.1"/>
    </source>
</evidence>
<protein>
    <submittedName>
        <fullName evidence="2">ROK family protein</fullName>
    </submittedName>
</protein>
<evidence type="ECO:0000313" key="3">
    <source>
        <dbReference type="Proteomes" id="UP000195981"/>
    </source>
</evidence>
<dbReference type="PANTHER" id="PTHR18964">
    <property type="entry name" value="ROK (REPRESSOR, ORF, KINASE) FAMILY"/>
    <property type="match status" value="1"/>
</dbReference>
<sequence>MPSRLALAVDIGGTKTAAALVAVGADDARVLAVRTAPTPAREGSDAVLTGALDLADCVRAEAADTSLGEGAAGGHIEALGIASAGVVDTVRGAITHATDALPGWAGTDIAGPARERFGVPVSVLNDVHGHGVGEARFGVGRGRSSLLLAAIGTGIGGCHLVDGAPVTGAHGAAGHIGHVTVPEADGIACTCGRTGHLEGLASGPGILALAARLGAVGEDGAPVSRGADLAARAARAPGSPAAEAYRLAGRATGRMLGGLLNVLDVDAVALTGGVAAVGEPWTSALAEGIAAEAMDVVAATPLLPAAAGTHAALLGAAAWTLDGL</sequence>